<dbReference type="Proteomes" id="UP000283509">
    <property type="component" value="Unassembled WGS sequence"/>
</dbReference>
<name>A0A3R7MNI5_PENVA</name>
<comment type="caution">
    <text evidence="1">The sequence shown here is derived from an EMBL/GenBank/DDBJ whole genome shotgun (WGS) entry which is preliminary data.</text>
</comment>
<dbReference type="EMBL" id="QCYY01000917">
    <property type="protein sequence ID" value="ROT81779.1"/>
    <property type="molecule type" value="Genomic_DNA"/>
</dbReference>
<organism evidence="1 2">
    <name type="scientific">Penaeus vannamei</name>
    <name type="common">Whiteleg shrimp</name>
    <name type="synonym">Litopenaeus vannamei</name>
    <dbReference type="NCBI Taxonomy" id="6689"/>
    <lineage>
        <taxon>Eukaryota</taxon>
        <taxon>Metazoa</taxon>
        <taxon>Ecdysozoa</taxon>
        <taxon>Arthropoda</taxon>
        <taxon>Crustacea</taxon>
        <taxon>Multicrustacea</taxon>
        <taxon>Malacostraca</taxon>
        <taxon>Eumalacostraca</taxon>
        <taxon>Eucarida</taxon>
        <taxon>Decapoda</taxon>
        <taxon>Dendrobranchiata</taxon>
        <taxon>Penaeoidea</taxon>
        <taxon>Penaeidae</taxon>
        <taxon>Penaeus</taxon>
    </lineage>
</organism>
<dbReference type="AlphaFoldDB" id="A0A3R7MNI5"/>
<proteinExistence type="predicted"/>
<protein>
    <submittedName>
        <fullName evidence="1">Uncharacterized protein</fullName>
    </submittedName>
</protein>
<keyword evidence="2" id="KW-1185">Reference proteome</keyword>
<evidence type="ECO:0000313" key="2">
    <source>
        <dbReference type="Proteomes" id="UP000283509"/>
    </source>
</evidence>
<reference evidence="1 2" key="2">
    <citation type="submission" date="2019-01" db="EMBL/GenBank/DDBJ databases">
        <title>The decoding of complex shrimp genome reveals the adaptation for benthos swimmer, frequently molting mechanism and breeding impact on genome.</title>
        <authorList>
            <person name="Sun Y."/>
            <person name="Gao Y."/>
            <person name="Yu Y."/>
        </authorList>
    </citation>
    <scope>NUCLEOTIDE SEQUENCE [LARGE SCALE GENOMIC DNA]</scope>
    <source>
        <tissue evidence="1">Muscle</tissue>
    </source>
</reference>
<evidence type="ECO:0000313" key="1">
    <source>
        <dbReference type="EMBL" id="ROT81779.1"/>
    </source>
</evidence>
<gene>
    <name evidence="1" type="ORF">C7M84_025062</name>
</gene>
<sequence length="662" mass="71943">MTELRGLYGSGFYERSLRSGFLRRYGAVSTERFLRSGLYGAVSTERFLRSAVLRSAVLRLRAVSTTERFSTRFYGAVSTERFLRPMRTAAVGFSRFNLRSRAEGSTFRDVMRASDATSQDIPRSHSLPLFLSVPVSLHIPPPPHLARCVAHPSPSLLHHCPFKNVAQSPRLIHNTHPWPRVWHMVPRLPPLPVCAHPSASGSPCPCRGAHPSAAPQALVARRFCAHPSHSCTTCARRVASSSPPHSGPCCAHPSGASLTYPVMPFHPSVPSLSLRVMTIIVHIPSTTPHTHVSRYPHPPLASSLSLGPSVLHIPRLSPFPSLTSARLSCTFLIPSPPHPLRPCHHRLIPSLFALLPFVHIPRLGSVTLYACFVVAHIPRPSHLLPVCAHPSPPHSLFAFGVGIHSPSVSSPPPCPVCAHYLASSPLARLPSLCAHPSALSPPPCPCLDAYILSPFGLPSLPPCPCCAHPSLLTPRRVCTSPSASPHLAPILPFSYSFLSLSPPFPFCRVATILLFLSSLLSSFANVVSPSCLHHSLPQPFPTLPPCPPTSFASSPCPSAPPSLVSPFSSLLLSSVVCAPSLVLSSPCPLCSLALRDPREQCEKAHPLMPLALSKYVSRWDRHDRATTYHFFLLLFIDPRPSSTPSPSLFFHFFFLPFFVLPV</sequence>
<reference evidence="1 2" key="1">
    <citation type="submission" date="2018-04" db="EMBL/GenBank/DDBJ databases">
        <authorList>
            <person name="Zhang X."/>
            <person name="Yuan J."/>
            <person name="Li F."/>
            <person name="Xiang J."/>
        </authorList>
    </citation>
    <scope>NUCLEOTIDE SEQUENCE [LARGE SCALE GENOMIC DNA]</scope>
    <source>
        <tissue evidence="1">Muscle</tissue>
    </source>
</reference>
<accession>A0A3R7MNI5</accession>